<evidence type="ECO:0000256" key="4">
    <source>
        <dbReference type="ARBA" id="ARBA00022461"/>
    </source>
</evidence>
<keyword evidence="3 12" id="KW-0813">Transport</keyword>
<keyword evidence="10 12" id="KW-0739">Sodium transport</keyword>
<evidence type="ECO:0000256" key="10">
    <source>
        <dbReference type="ARBA" id="ARBA00023201"/>
    </source>
</evidence>
<dbReference type="PANTHER" id="PTHR11690:SF247">
    <property type="entry name" value="PICKPOCKET 23, ISOFORM C"/>
    <property type="match status" value="1"/>
</dbReference>
<dbReference type="Pfam" id="PF00858">
    <property type="entry name" value="ASC"/>
    <property type="match status" value="1"/>
</dbReference>
<gene>
    <name evidence="14" type="primary">NACH</name>
</gene>
<dbReference type="GO" id="GO:0005886">
    <property type="term" value="C:plasma membrane"/>
    <property type="evidence" value="ECO:0007669"/>
    <property type="project" value="TreeGrafter"/>
</dbReference>
<dbReference type="CTD" id="32731"/>
<evidence type="ECO:0000256" key="6">
    <source>
        <dbReference type="ARBA" id="ARBA00022989"/>
    </source>
</evidence>
<evidence type="ECO:0000256" key="1">
    <source>
        <dbReference type="ARBA" id="ARBA00004141"/>
    </source>
</evidence>
<evidence type="ECO:0000256" key="8">
    <source>
        <dbReference type="ARBA" id="ARBA00023065"/>
    </source>
</evidence>
<keyword evidence="6 13" id="KW-1133">Transmembrane helix</keyword>
<comment type="similarity">
    <text evidence="2 12">Belongs to the amiloride-sensitive sodium channel (TC 1.A.6) family.</text>
</comment>
<evidence type="ECO:0000256" key="3">
    <source>
        <dbReference type="ARBA" id="ARBA00022448"/>
    </source>
</evidence>
<dbReference type="OrthoDB" id="6238402at2759"/>
<evidence type="ECO:0000256" key="5">
    <source>
        <dbReference type="ARBA" id="ARBA00022692"/>
    </source>
</evidence>
<protein>
    <submittedName>
        <fullName evidence="14">Sodium channel protein Nach</fullName>
    </submittedName>
</protein>
<evidence type="ECO:0000313" key="14">
    <source>
        <dbReference type="EMBL" id="JAC57583.1"/>
    </source>
</evidence>
<dbReference type="RefSeq" id="XP_011198342.2">
    <property type="nucleotide sequence ID" value="XM_011200040.4"/>
</dbReference>
<dbReference type="Gene3D" id="1.10.287.770">
    <property type="entry name" value="YojJ-like"/>
    <property type="match status" value="1"/>
</dbReference>
<comment type="subcellular location">
    <subcellularLocation>
        <location evidence="1">Membrane</location>
        <topology evidence="1">Multi-pass membrane protein</topology>
    </subcellularLocation>
</comment>
<dbReference type="AlphaFoldDB" id="A0A034WUX9"/>
<dbReference type="GO" id="GO:0015280">
    <property type="term" value="F:ligand-gated sodium channel activity"/>
    <property type="evidence" value="ECO:0007669"/>
    <property type="project" value="TreeGrafter"/>
</dbReference>
<reference evidence="14" key="1">
    <citation type="journal article" date="2014" name="BMC Genomics">
        <title>Characterizing the developmental transcriptome of the oriental fruit fly, Bactrocera dorsalis (Diptera: Tephritidae) through comparative genomic analysis with Drosophila melanogaster utilizing modENCODE datasets.</title>
        <authorList>
            <person name="Geib S.M."/>
            <person name="Calla B."/>
            <person name="Hall B."/>
            <person name="Hou S."/>
            <person name="Manoukis N.C."/>
        </authorList>
    </citation>
    <scope>NUCLEOTIDE SEQUENCE</scope>
    <source>
        <strain evidence="14">Punador</strain>
    </source>
</reference>
<organism evidence="14">
    <name type="scientific">Bactrocera dorsalis</name>
    <name type="common">Oriental fruit fly</name>
    <name type="synonym">Dacus dorsalis</name>
    <dbReference type="NCBI Taxonomy" id="27457"/>
    <lineage>
        <taxon>Eukaryota</taxon>
        <taxon>Metazoa</taxon>
        <taxon>Ecdysozoa</taxon>
        <taxon>Arthropoda</taxon>
        <taxon>Hexapoda</taxon>
        <taxon>Insecta</taxon>
        <taxon>Pterygota</taxon>
        <taxon>Neoptera</taxon>
        <taxon>Endopterygota</taxon>
        <taxon>Diptera</taxon>
        <taxon>Brachycera</taxon>
        <taxon>Muscomorpha</taxon>
        <taxon>Tephritoidea</taxon>
        <taxon>Tephritidae</taxon>
        <taxon>Bactrocera</taxon>
        <taxon>Bactrocera</taxon>
    </lineage>
</organism>
<evidence type="ECO:0000256" key="2">
    <source>
        <dbReference type="ARBA" id="ARBA00007193"/>
    </source>
</evidence>
<proteinExistence type="inferred from homology"/>
<sequence length="579" mass="66920">MPKKSVKEWAIKVVETLTIFRRSLIFQTKEFFQNSTLHGVRYIAESGRPVGEKFMWFCFTTIGAVTALVIIMSLWEKFQTNPTITGLDTDFHNQNVVFPSTIVCPEIPFDHDKAYDWAYRTLSNYDHPTATMIAPFLELLTSLNFYNVNEAYALSTSVSANILKEINLREAAFKVHISCEDTLTECKYRDEPITCCTHFDRVYTEHGICFAFNSRFKSDAKEDVNGAAPHDLYETDKKWALYFVPNGTAKVFIFSNEEYFGSDFNAQIEWEDNQKVEARISKKNTYTTDDARQLTIGQRKCIFYDEVKLQYFPEGYTFSSCMKECRMKRAIKFCKCNPPFYKPIPSVPTCGVSDLLCLEKNKANITNIRNCMQCELSCSKTVFNIEKLIKNTEKTDDTGVLVEFLTWPIIRYKREVLFGWVDLLVSFGGIASLFLGFSLLSGVEIIYYFTLRACCMVYKNRQELYEIEEEIKRRPPPAINLSLRIMSYVSKPAPAAGAAVDHNLLRNNLKSKQRNEKSITLSKRNNFNMNVPEKIKELNRRRKADKDYTGYSKGLYKSTKIIPQYNDSNGDWKYGQYLP</sequence>
<keyword evidence="5 12" id="KW-0812">Transmembrane</keyword>
<dbReference type="EMBL" id="GAKP01001369">
    <property type="protein sequence ID" value="JAC57583.1"/>
    <property type="molecule type" value="Transcribed_RNA"/>
</dbReference>
<evidence type="ECO:0000256" key="7">
    <source>
        <dbReference type="ARBA" id="ARBA00023053"/>
    </source>
</evidence>
<dbReference type="PANTHER" id="PTHR11690">
    <property type="entry name" value="AMILORIDE-SENSITIVE SODIUM CHANNEL-RELATED"/>
    <property type="match status" value="1"/>
</dbReference>
<evidence type="ECO:0000256" key="11">
    <source>
        <dbReference type="ARBA" id="ARBA00023303"/>
    </source>
</evidence>
<dbReference type="GeneID" id="105222646"/>
<evidence type="ECO:0000256" key="13">
    <source>
        <dbReference type="SAM" id="Phobius"/>
    </source>
</evidence>
<dbReference type="Gene3D" id="2.60.470.10">
    <property type="entry name" value="Acid-sensing ion channels like domains"/>
    <property type="match status" value="1"/>
</dbReference>
<keyword evidence="7" id="KW-0915">Sodium</keyword>
<keyword evidence="8 12" id="KW-0406">Ion transport</keyword>
<name>A0A034WUX9_BACDO</name>
<keyword evidence="9 13" id="KW-0472">Membrane</keyword>
<evidence type="ECO:0000256" key="9">
    <source>
        <dbReference type="ARBA" id="ARBA00023136"/>
    </source>
</evidence>
<feature type="transmembrane region" description="Helical" evidence="13">
    <location>
        <begin position="54"/>
        <end position="75"/>
    </location>
</feature>
<feature type="transmembrane region" description="Helical" evidence="13">
    <location>
        <begin position="420"/>
        <end position="449"/>
    </location>
</feature>
<keyword evidence="11 12" id="KW-0407">Ion channel</keyword>
<evidence type="ECO:0000256" key="12">
    <source>
        <dbReference type="RuleBase" id="RU000679"/>
    </source>
</evidence>
<dbReference type="KEGG" id="bdr:105222646"/>
<accession>A0A034WUX9</accession>
<dbReference type="InterPro" id="IPR001873">
    <property type="entry name" value="ENaC"/>
</dbReference>
<keyword evidence="4 12" id="KW-0894">Sodium channel</keyword>